<reference evidence="1 2" key="2">
    <citation type="journal article" date="2022" name="Mar. Drugs">
        <title>Bioassay-Guided Fractionation Leads to the Detection of Cholic Acid Generated by the Rare Thalassomonas sp.</title>
        <authorList>
            <person name="Pheiffer F."/>
            <person name="Schneider Y.K."/>
            <person name="Hansen E.H."/>
            <person name="Andersen J.H."/>
            <person name="Isaksson J."/>
            <person name="Busche T."/>
            <person name="R C."/>
            <person name="Kalinowski J."/>
            <person name="Zyl L.V."/>
            <person name="Trindade M."/>
        </authorList>
    </citation>
    <scope>NUCLEOTIDE SEQUENCE [LARGE SCALE GENOMIC DNA]</scope>
    <source>
        <strain evidence="1 2">A5K-106</strain>
    </source>
</reference>
<evidence type="ECO:0000313" key="1">
    <source>
        <dbReference type="EMBL" id="WDE01196.1"/>
    </source>
</evidence>
<accession>A0AAE9YU14</accession>
<dbReference type="EMBL" id="CP059735">
    <property type="protein sequence ID" value="WDE01196.1"/>
    <property type="molecule type" value="Genomic_DNA"/>
</dbReference>
<dbReference type="KEGG" id="tact:SG35_011460"/>
<reference evidence="1 2" key="1">
    <citation type="journal article" date="2015" name="Genome Announc.">
        <title>Draft Genome Sequences of Marine Isolates of Thalassomonas viridans and Thalassomonas actiniarum.</title>
        <authorList>
            <person name="Olonade I."/>
            <person name="van Zyl L.J."/>
            <person name="Trindade M."/>
        </authorList>
    </citation>
    <scope>NUCLEOTIDE SEQUENCE [LARGE SCALE GENOMIC DNA]</scope>
    <source>
        <strain evidence="1 2">A5K-106</strain>
    </source>
</reference>
<name>A0AAE9YU14_9GAMM</name>
<dbReference type="AlphaFoldDB" id="A0AAE9YU14"/>
<proteinExistence type="predicted"/>
<evidence type="ECO:0000313" key="2">
    <source>
        <dbReference type="Proteomes" id="UP000032568"/>
    </source>
</evidence>
<keyword evidence="2" id="KW-1185">Reference proteome</keyword>
<dbReference type="RefSeq" id="WP_044831492.1">
    <property type="nucleotide sequence ID" value="NZ_CP059735.1"/>
</dbReference>
<organism evidence="1 2">
    <name type="scientific">Thalassomonas actiniarum</name>
    <dbReference type="NCBI Taxonomy" id="485447"/>
    <lineage>
        <taxon>Bacteria</taxon>
        <taxon>Pseudomonadati</taxon>
        <taxon>Pseudomonadota</taxon>
        <taxon>Gammaproteobacteria</taxon>
        <taxon>Alteromonadales</taxon>
        <taxon>Colwelliaceae</taxon>
        <taxon>Thalassomonas</taxon>
    </lineage>
</organism>
<gene>
    <name evidence="1" type="ORF">SG35_011460</name>
</gene>
<protein>
    <submittedName>
        <fullName evidence="1">Uncharacterized protein</fullName>
    </submittedName>
</protein>
<sequence length="441" mass="50124">MKEISLYLDELLAQRRVIHQTFYSYQQNLDENNRSLMACLRLLKKVKNNGAEDNAQLVLFQAENAAELVEAIRENTRFEADDLLLLLQLMLSRQQALTAEVISALVQCKEHILQLMASQLHLALGVTNEQEPLLPFVLAKCNVEAYHICLLAGYYHNTLMKTLSLAVDKRENEAFGDDNELENYIKKQAPLRRLYLRVLLTVATPEIEMPKITNQTESEPLVLLKDFVEHEYLNTHLFEIFIVSLDEASLTRVINQLTSWQDNVSAPDCIQAEHSQQSLEESLIFAMALSGYSKFIPFLARYLQKPGYTQQAYTGLRLMLGDKLDQFIPLAIQFASDEAQRLTDLSYYGAKILGCWQQLLTVNQAPEKLQGGSEVGPEQATEQMPVKKEVPARLFNGLPITLDNIKTTFVQGSLLHRRYASLHQKILSPQQRVSHYLSVAG</sequence>
<dbReference type="Proteomes" id="UP000032568">
    <property type="component" value="Chromosome"/>
</dbReference>